<sequence length="143" mass="15796">MTIRPGYSRCAVAACTIIMMAHASEGLEDVAAARDKIDKEIEALQECIRALRSARNHLAPISCFPSEVLVHVFEYTQDEWTGTGPFPPEFSKWLTVTHVSQNWRCVALSCASLWSTISISQHSYTKGAVEAALERSKLSPLSL</sequence>
<gene>
    <name evidence="1" type="ORF">BDN72DRAFT_774170</name>
</gene>
<organism evidence="1 2">
    <name type="scientific">Pluteus cervinus</name>
    <dbReference type="NCBI Taxonomy" id="181527"/>
    <lineage>
        <taxon>Eukaryota</taxon>
        <taxon>Fungi</taxon>
        <taxon>Dikarya</taxon>
        <taxon>Basidiomycota</taxon>
        <taxon>Agaricomycotina</taxon>
        <taxon>Agaricomycetes</taxon>
        <taxon>Agaricomycetidae</taxon>
        <taxon>Agaricales</taxon>
        <taxon>Pluteineae</taxon>
        <taxon>Pluteaceae</taxon>
        <taxon>Pluteus</taxon>
    </lineage>
</organism>
<feature type="non-terminal residue" evidence="1">
    <location>
        <position position="143"/>
    </location>
</feature>
<dbReference type="EMBL" id="ML208462">
    <property type="protein sequence ID" value="TFK64771.1"/>
    <property type="molecule type" value="Genomic_DNA"/>
</dbReference>
<evidence type="ECO:0000313" key="1">
    <source>
        <dbReference type="EMBL" id="TFK64771.1"/>
    </source>
</evidence>
<protein>
    <submittedName>
        <fullName evidence="1">Uncharacterized protein</fullName>
    </submittedName>
</protein>
<keyword evidence="2" id="KW-1185">Reference proteome</keyword>
<evidence type="ECO:0000313" key="2">
    <source>
        <dbReference type="Proteomes" id="UP000308600"/>
    </source>
</evidence>
<dbReference type="Proteomes" id="UP000308600">
    <property type="component" value="Unassembled WGS sequence"/>
</dbReference>
<reference evidence="1 2" key="1">
    <citation type="journal article" date="2019" name="Nat. Ecol. Evol.">
        <title>Megaphylogeny resolves global patterns of mushroom evolution.</title>
        <authorList>
            <person name="Varga T."/>
            <person name="Krizsan K."/>
            <person name="Foldi C."/>
            <person name="Dima B."/>
            <person name="Sanchez-Garcia M."/>
            <person name="Sanchez-Ramirez S."/>
            <person name="Szollosi G.J."/>
            <person name="Szarkandi J.G."/>
            <person name="Papp V."/>
            <person name="Albert L."/>
            <person name="Andreopoulos W."/>
            <person name="Angelini C."/>
            <person name="Antonin V."/>
            <person name="Barry K.W."/>
            <person name="Bougher N.L."/>
            <person name="Buchanan P."/>
            <person name="Buyck B."/>
            <person name="Bense V."/>
            <person name="Catcheside P."/>
            <person name="Chovatia M."/>
            <person name="Cooper J."/>
            <person name="Damon W."/>
            <person name="Desjardin D."/>
            <person name="Finy P."/>
            <person name="Geml J."/>
            <person name="Haridas S."/>
            <person name="Hughes K."/>
            <person name="Justo A."/>
            <person name="Karasinski D."/>
            <person name="Kautmanova I."/>
            <person name="Kiss B."/>
            <person name="Kocsube S."/>
            <person name="Kotiranta H."/>
            <person name="LaButti K.M."/>
            <person name="Lechner B.E."/>
            <person name="Liimatainen K."/>
            <person name="Lipzen A."/>
            <person name="Lukacs Z."/>
            <person name="Mihaltcheva S."/>
            <person name="Morgado L.N."/>
            <person name="Niskanen T."/>
            <person name="Noordeloos M.E."/>
            <person name="Ohm R.A."/>
            <person name="Ortiz-Santana B."/>
            <person name="Ovrebo C."/>
            <person name="Racz N."/>
            <person name="Riley R."/>
            <person name="Savchenko A."/>
            <person name="Shiryaev A."/>
            <person name="Soop K."/>
            <person name="Spirin V."/>
            <person name="Szebenyi C."/>
            <person name="Tomsovsky M."/>
            <person name="Tulloss R.E."/>
            <person name="Uehling J."/>
            <person name="Grigoriev I.V."/>
            <person name="Vagvolgyi C."/>
            <person name="Papp T."/>
            <person name="Martin F.M."/>
            <person name="Miettinen O."/>
            <person name="Hibbett D.S."/>
            <person name="Nagy L.G."/>
        </authorList>
    </citation>
    <scope>NUCLEOTIDE SEQUENCE [LARGE SCALE GENOMIC DNA]</scope>
    <source>
        <strain evidence="1 2">NL-1719</strain>
    </source>
</reference>
<name>A0ACD3AGV8_9AGAR</name>
<accession>A0ACD3AGV8</accession>
<proteinExistence type="predicted"/>